<dbReference type="Proteomes" id="UP000034889">
    <property type="component" value="Unassembled WGS sequence"/>
</dbReference>
<dbReference type="AlphaFoldDB" id="A0A0G1N3M8"/>
<proteinExistence type="predicted"/>
<organism evidence="1 2">
    <name type="scientific">Candidatus Giovannonibacteria bacterium GW2011_GWC2_44_8</name>
    <dbReference type="NCBI Taxonomy" id="1618657"/>
    <lineage>
        <taxon>Bacteria</taxon>
        <taxon>Candidatus Giovannoniibacteriota</taxon>
    </lineage>
</organism>
<gene>
    <name evidence="1" type="ORF">UW74_C0014G0008</name>
</gene>
<comment type="caution">
    <text evidence="1">The sequence shown here is derived from an EMBL/GenBank/DDBJ whole genome shotgun (WGS) entry which is preliminary data.</text>
</comment>
<evidence type="ECO:0000313" key="1">
    <source>
        <dbReference type="EMBL" id="KKT78819.1"/>
    </source>
</evidence>
<reference evidence="1 2" key="1">
    <citation type="journal article" date="2015" name="Nature">
        <title>rRNA introns, odd ribosomes, and small enigmatic genomes across a large radiation of phyla.</title>
        <authorList>
            <person name="Brown C.T."/>
            <person name="Hug L.A."/>
            <person name="Thomas B.C."/>
            <person name="Sharon I."/>
            <person name="Castelle C.J."/>
            <person name="Singh A."/>
            <person name="Wilkins M.J."/>
            <person name="Williams K.H."/>
            <person name="Banfield J.F."/>
        </authorList>
    </citation>
    <scope>NUCLEOTIDE SEQUENCE [LARGE SCALE GENOMIC DNA]</scope>
</reference>
<feature type="non-terminal residue" evidence="1">
    <location>
        <position position="194"/>
    </location>
</feature>
<sequence>MNEKEVFIVVGDTGSAADLVSVAQELEARHVPVKWFADPNGRARIDVLEKRNIPYSMTHPEEYDGSLPKVILCGTSSGYAGLQVAWTNFSKAQKPAIPVYWFEDLWGTGEQENERGADPDVMLVLDELASKIVLAKRPGIQTRIVRKPTFGKMPAIEEIPAIRERIRARLRVGESDFLVSWGFQGEPNKMAPAH</sequence>
<name>A0A0G1N3M8_9BACT</name>
<evidence type="ECO:0000313" key="2">
    <source>
        <dbReference type="Proteomes" id="UP000034889"/>
    </source>
</evidence>
<protein>
    <submittedName>
        <fullName evidence="1">Uncharacterized protein</fullName>
    </submittedName>
</protein>
<accession>A0A0G1N3M8</accession>
<dbReference type="EMBL" id="LCJM01000014">
    <property type="protein sequence ID" value="KKT78819.1"/>
    <property type="molecule type" value="Genomic_DNA"/>
</dbReference>